<feature type="compositionally biased region" description="Polar residues" evidence="2">
    <location>
        <begin position="1117"/>
        <end position="1130"/>
    </location>
</feature>
<feature type="region of interest" description="Disordered" evidence="2">
    <location>
        <begin position="236"/>
        <end position="270"/>
    </location>
</feature>
<feature type="region of interest" description="Disordered" evidence="2">
    <location>
        <begin position="1315"/>
        <end position="1342"/>
    </location>
</feature>
<feature type="region of interest" description="Disordered" evidence="2">
    <location>
        <begin position="578"/>
        <end position="610"/>
    </location>
</feature>
<feature type="compositionally biased region" description="Polar residues" evidence="2">
    <location>
        <begin position="250"/>
        <end position="265"/>
    </location>
</feature>
<name>A0A7I8W4S8_9ANNE</name>
<dbReference type="EMBL" id="CAJFCJ010000019">
    <property type="protein sequence ID" value="CAD5122906.1"/>
    <property type="molecule type" value="Genomic_DNA"/>
</dbReference>
<sequence>MEQLAVRPSAIYSPVISSIIPVSDKTQDVEIISVEADDMTGTDDTIDSDGFKTATNDGLNRNVLIGQAAVDQHNNSDVQINTFGKSANEVRKELASRCCVTTHEAKMHQRSVPTYRCYDENFKEKQEKKDTDLINEMARAAAAAASATVVASEPILQSQRNLEVKLMEMTARINELQSLNAPENTNRIKHLENQLDEMLSKRLNFVEQLQIEHIKSQRKFQRLAKENSAPTSIVYCPTKEPPSTPKKMSRSAQVSKESLLSTPSPRTRAPKPIKLDEIEMLKAASNQNNNSKIAELAKKHDTYHDLKPTREKSSTVARASSIVDKLQNLNDSIKETAYEHQERNPVTLKKTSPLDAYFVQSEYIPSKGDIKVSSYKPCKKLDDIKDKLKNISDRRNRIEHNFETLFIRQKPIIGDLSERNQVSKLVDKNIAKIKPQVDQYVADRLQGDGKKITGKNHLQKNINLVKANKQNVKKKLGKPEKEASKIDKLNTLIQELNKGRNNGSGDADIQMKFNKFTPGSSAIALAPPRKIPNFDMDFQLSTKLYMENNQTVSKDQQREQVDQCLSPIAAKPVESAIDEVSSSEANYSSDSETLTESSEQDESEVSEEVEEAPLNIVGFKRQEEKKSAKKSAIKIEKKSATESPIIAEMRRKEEMQKEKENWIEKEIMVRILSEIQTKRRENEKEKQRLANQYYKKGESSEETVKTLGKPGVRVFLDAGCPVDDSLVRNLTRDIIRDQLRNCFGECKQPANVPDDTRETESLQVQNIPVTPVESLEIGEEKSESYADDFEGIRSEVTTPVSSPRPQIPNFKQTIDIPKTPEITPNASSDEASIQDLEENAPVTVVKNVVRNTQLDSFANNILELNKEKLEHMDENEEKQPDHELFDFGSVITPKSTPPISPRKFMETPSLSESISEIAPDSPVLQPSEKDALIEESNGTDSYEEVLKASVQIQTTLKSEETVSERDRNEKDYEEESEDQSNEEITETIGELVSEGQWVLDKSEGEVVEASLGMSSFPQLDKSLNDMEPEEASRSEGEFLHKEIDIQSEAIMHLMKQQIAFKNLPFIKKLETQQSLGEILAEKKSVEELSEDHFEAETPEKPLEMEEDKENTNDDIPENTSPPRMVTSTPKQVRVEPRRPSLGRIMPTDNLRNRHQGKQRRSFDDETTNSLEFGLKTFTLKQEDSRPPRDSIKIPEVASIITQKPLLNTVEFHSTDEQTPLPPESNSNLHLSDTAKTDPTDSEMPDAMNLEESSATSSPRRLNILEGQELFGTADTTTIGGIRSSLRSTTEQELQFSDTNSTDQLRLYKKTLEGNEDYDDDLLNSGGYEPSTYQPMRSLSPRK</sequence>
<accession>A0A7I8W4S8</accession>
<keyword evidence="1" id="KW-0175">Coiled coil</keyword>
<feature type="region of interest" description="Disordered" evidence="2">
    <location>
        <begin position="1011"/>
        <end position="1038"/>
    </location>
</feature>
<feature type="coiled-coil region" evidence="1">
    <location>
        <begin position="645"/>
        <end position="692"/>
    </location>
</feature>
<feature type="region of interest" description="Disordered" evidence="2">
    <location>
        <begin position="1086"/>
        <end position="1166"/>
    </location>
</feature>
<reference evidence="3 4" key="1">
    <citation type="submission" date="2020-08" db="EMBL/GenBank/DDBJ databases">
        <authorList>
            <person name="Hejnol A."/>
        </authorList>
    </citation>
    <scope>NUCLEOTIDE SEQUENCE [LARGE SCALE GENOMIC DNA]</scope>
</reference>
<feature type="compositionally biased region" description="Basic and acidic residues" evidence="2">
    <location>
        <begin position="957"/>
        <end position="970"/>
    </location>
</feature>
<comment type="caution">
    <text evidence="3">The sequence shown here is derived from an EMBL/GenBank/DDBJ whole genome shotgun (WGS) entry which is preliminary data.</text>
</comment>
<feature type="compositionally biased region" description="Polar residues" evidence="2">
    <location>
        <begin position="1250"/>
        <end position="1259"/>
    </location>
</feature>
<dbReference type="Proteomes" id="UP000549394">
    <property type="component" value="Unassembled WGS sequence"/>
</dbReference>
<feature type="region of interest" description="Disordered" evidence="2">
    <location>
        <begin position="954"/>
        <end position="987"/>
    </location>
</feature>
<evidence type="ECO:0000256" key="1">
    <source>
        <dbReference type="SAM" id="Coils"/>
    </source>
</evidence>
<evidence type="ECO:0000313" key="4">
    <source>
        <dbReference type="Proteomes" id="UP000549394"/>
    </source>
</evidence>
<proteinExistence type="predicted"/>
<feature type="coiled-coil region" evidence="1">
    <location>
        <begin position="159"/>
        <end position="226"/>
    </location>
</feature>
<evidence type="ECO:0000256" key="2">
    <source>
        <dbReference type="SAM" id="MobiDB-lite"/>
    </source>
</evidence>
<feature type="compositionally biased region" description="Acidic residues" evidence="2">
    <location>
        <begin position="971"/>
        <end position="985"/>
    </location>
</feature>
<feature type="compositionally biased region" description="Basic and acidic residues" evidence="2">
    <location>
        <begin position="1086"/>
        <end position="1103"/>
    </location>
</feature>
<keyword evidence="4" id="KW-1185">Reference proteome</keyword>
<feature type="compositionally biased region" description="Low complexity" evidence="2">
    <location>
        <begin position="579"/>
        <end position="597"/>
    </location>
</feature>
<feature type="compositionally biased region" description="Acidic residues" evidence="2">
    <location>
        <begin position="598"/>
        <end position="610"/>
    </location>
</feature>
<feature type="region of interest" description="Disordered" evidence="2">
    <location>
        <begin position="1213"/>
        <end position="1260"/>
    </location>
</feature>
<evidence type="ECO:0000313" key="3">
    <source>
        <dbReference type="EMBL" id="CAD5122906.1"/>
    </source>
</evidence>
<gene>
    <name evidence="3" type="ORF">DGYR_LOCUS10647</name>
</gene>
<feature type="compositionally biased region" description="Acidic residues" evidence="2">
    <location>
        <begin position="1104"/>
        <end position="1116"/>
    </location>
</feature>
<protein>
    <submittedName>
        <fullName evidence="3">DgyrCDS11306</fullName>
    </submittedName>
</protein>
<organism evidence="3 4">
    <name type="scientific">Dimorphilus gyrociliatus</name>
    <dbReference type="NCBI Taxonomy" id="2664684"/>
    <lineage>
        <taxon>Eukaryota</taxon>
        <taxon>Metazoa</taxon>
        <taxon>Spiralia</taxon>
        <taxon>Lophotrochozoa</taxon>
        <taxon>Annelida</taxon>
        <taxon>Polychaeta</taxon>
        <taxon>Polychaeta incertae sedis</taxon>
        <taxon>Dinophilidae</taxon>
        <taxon>Dimorphilus</taxon>
    </lineage>
</organism>
<dbReference type="OrthoDB" id="10057439at2759"/>